<organism evidence="4 5">
    <name type="scientific">Caenorhabditis auriculariae</name>
    <dbReference type="NCBI Taxonomy" id="2777116"/>
    <lineage>
        <taxon>Eukaryota</taxon>
        <taxon>Metazoa</taxon>
        <taxon>Ecdysozoa</taxon>
        <taxon>Nematoda</taxon>
        <taxon>Chromadorea</taxon>
        <taxon>Rhabditida</taxon>
        <taxon>Rhabditina</taxon>
        <taxon>Rhabditomorpha</taxon>
        <taxon>Rhabditoidea</taxon>
        <taxon>Rhabditidae</taxon>
        <taxon>Peloderinae</taxon>
        <taxon>Caenorhabditis</taxon>
    </lineage>
</organism>
<dbReference type="SUPFAM" id="SSF81301">
    <property type="entry name" value="Nucleotidyltransferase"/>
    <property type="match status" value="1"/>
</dbReference>
<dbReference type="InterPro" id="IPR054708">
    <property type="entry name" value="MTPAP-like_central"/>
</dbReference>
<evidence type="ECO:0000256" key="1">
    <source>
        <dbReference type="SAM" id="Coils"/>
    </source>
</evidence>
<dbReference type="PANTHER" id="PTHR12271:SF12">
    <property type="entry name" value="POLYMERASE NUCLEOTIDYL TRANSFERASE DOMAIN-CONTAINING PROTEIN"/>
    <property type="match status" value="1"/>
</dbReference>
<proteinExistence type="predicted"/>
<keyword evidence="5" id="KW-1185">Reference proteome</keyword>
<dbReference type="OrthoDB" id="434989at2759"/>
<evidence type="ECO:0000313" key="4">
    <source>
        <dbReference type="EMBL" id="CAD6186763.1"/>
    </source>
</evidence>
<feature type="compositionally biased region" description="Low complexity" evidence="2">
    <location>
        <begin position="33"/>
        <end position="47"/>
    </location>
</feature>
<dbReference type="AlphaFoldDB" id="A0A8S1GVM5"/>
<dbReference type="Gene3D" id="1.10.1410.10">
    <property type="match status" value="1"/>
</dbReference>
<feature type="region of interest" description="Disordered" evidence="2">
    <location>
        <begin position="11"/>
        <end position="47"/>
    </location>
</feature>
<feature type="domain" description="Poly(A) RNA polymerase mitochondrial-like central palm" evidence="3">
    <location>
        <begin position="164"/>
        <end position="286"/>
    </location>
</feature>
<sequence length="490" mass="56548">MDESRVHLVELRQKKGAERQQKGGLRHPERNISMESSSTLGESSKGPSDFAYEQRFLNHRVIPIWNQLERETIIEYEIGKFRIMLTSWLSCSPFVAQCSYSLQIAPPVLPPTRDRKRPHSFAELVKSRYGSQLDEMNKNIKEMEVDRQKFSQDPTPKFFFDKLTEAVLKDTAKFVAIGSSVNGFVSKSSDFDFVFFPTVTAQRIRFSRDFHNNHSFKMNFMQVFSKLISRESKRLGFSVKETVVLSRLRVPLLIVRFENGLSIDIQFSEHGFHAIRNTHIIRCYAQCDERFSQLFMWLRTVCDALEVRNSKFGLLSSYHLLLLVVHFLQSEQSLSPWPVLPVLSKTHPKLVASSIPIEDIVSALERPAPVINWESHNKMSVAELAIRFVEYYSQFNFSTEAIFIAKGLTMKRKQALNSVQIQLIDPFSPSTVCRSAYAASAFISAITFLRSQMKKGLMLDALPNYPEVELFKRETQFASWRVQMSNRRVL</sequence>
<dbReference type="Gene3D" id="3.30.460.10">
    <property type="entry name" value="Beta Polymerase, domain 2"/>
    <property type="match status" value="1"/>
</dbReference>
<protein>
    <recommendedName>
        <fullName evidence="3">Poly(A) RNA polymerase mitochondrial-like central palm domain-containing protein</fullName>
    </recommendedName>
</protein>
<evidence type="ECO:0000313" key="5">
    <source>
        <dbReference type="Proteomes" id="UP000835052"/>
    </source>
</evidence>
<dbReference type="SUPFAM" id="SSF81631">
    <property type="entry name" value="PAP/OAS1 substrate-binding domain"/>
    <property type="match status" value="1"/>
</dbReference>
<dbReference type="Proteomes" id="UP000835052">
    <property type="component" value="Unassembled WGS sequence"/>
</dbReference>
<dbReference type="GO" id="GO:0031123">
    <property type="term" value="P:RNA 3'-end processing"/>
    <property type="evidence" value="ECO:0007669"/>
    <property type="project" value="TreeGrafter"/>
</dbReference>
<evidence type="ECO:0000256" key="2">
    <source>
        <dbReference type="SAM" id="MobiDB-lite"/>
    </source>
</evidence>
<gene>
    <name evidence="4" type="ORF">CAUJ_LOCUS2682</name>
</gene>
<evidence type="ECO:0000259" key="3">
    <source>
        <dbReference type="Pfam" id="PF22600"/>
    </source>
</evidence>
<name>A0A8S1GVM5_9PELO</name>
<dbReference type="EMBL" id="CAJGYM010000005">
    <property type="protein sequence ID" value="CAD6186763.1"/>
    <property type="molecule type" value="Genomic_DNA"/>
</dbReference>
<dbReference type="GO" id="GO:0050265">
    <property type="term" value="F:RNA uridylyltransferase activity"/>
    <property type="evidence" value="ECO:0007669"/>
    <property type="project" value="TreeGrafter"/>
</dbReference>
<reference evidence="4" key="1">
    <citation type="submission" date="2020-10" db="EMBL/GenBank/DDBJ databases">
        <authorList>
            <person name="Kikuchi T."/>
        </authorList>
    </citation>
    <scope>NUCLEOTIDE SEQUENCE</scope>
    <source>
        <strain evidence="4">NKZ352</strain>
    </source>
</reference>
<accession>A0A8S1GVM5</accession>
<dbReference type="Pfam" id="PF22600">
    <property type="entry name" value="MTPAP-like_central"/>
    <property type="match status" value="1"/>
</dbReference>
<feature type="coiled-coil region" evidence="1">
    <location>
        <begin position="126"/>
        <end position="153"/>
    </location>
</feature>
<keyword evidence="1" id="KW-0175">Coiled coil</keyword>
<dbReference type="InterPro" id="IPR043519">
    <property type="entry name" value="NT_sf"/>
</dbReference>
<feature type="compositionally biased region" description="Basic and acidic residues" evidence="2">
    <location>
        <begin position="11"/>
        <end position="32"/>
    </location>
</feature>
<comment type="caution">
    <text evidence="4">The sequence shown here is derived from an EMBL/GenBank/DDBJ whole genome shotgun (WGS) entry which is preliminary data.</text>
</comment>
<dbReference type="PANTHER" id="PTHR12271">
    <property type="entry name" value="POLY A POLYMERASE CID PAP -RELATED"/>
    <property type="match status" value="1"/>
</dbReference>